<dbReference type="InterPro" id="IPR015443">
    <property type="entry name" value="Aldose_1-epimerase"/>
</dbReference>
<evidence type="ECO:0000256" key="9">
    <source>
        <dbReference type="SAM" id="SignalP"/>
    </source>
</evidence>
<feature type="chain" id="PRO_5044876326" description="Aldose 1-epimerase" evidence="9">
    <location>
        <begin position="23"/>
        <end position="371"/>
    </location>
</feature>
<keyword evidence="11" id="KW-1185">Reference proteome</keyword>
<name>A0ABD3A420_9GENT</name>
<dbReference type="Gene3D" id="2.70.98.10">
    <property type="match status" value="1"/>
</dbReference>
<evidence type="ECO:0000256" key="8">
    <source>
        <dbReference type="PIRSR" id="PIRSR005096-3"/>
    </source>
</evidence>
<dbReference type="PANTHER" id="PTHR10091">
    <property type="entry name" value="ALDOSE-1-EPIMERASE"/>
    <property type="match status" value="1"/>
</dbReference>
<accession>A0ABD3A420</accession>
<organism evidence="10 11">
    <name type="scientific">Cinchona calisaya</name>
    <dbReference type="NCBI Taxonomy" id="153742"/>
    <lineage>
        <taxon>Eukaryota</taxon>
        <taxon>Viridiplantae</taxon>
        <taxon>Streptophyta</taxon>
        <taxon>Embryophyta</taxon>
        <taxon>Tracheophyta</taxon>
        <taxon>Spermatophyta</taxon>
        <taxon>Magnoliopsida</taxon>
        <taxon>eudicotyledons</taxon>
        <taxon>Gunneridae</taxon>
        <taxon>Pentapetalae</taxon>
        <taxon>asterids</taxon>
        <taxon>lamiids</taxon>
        <taxon>Gentianales</taxon>
        <taxon>Rubiaceae</taxon>
        <taxon>Cinchonoideae</taxon>
        <taxon>Cinchoneae</taxon>
        <taxon>Cinchona</taxon>
    </lineage>
</organism>
<evidence type="ECO:0000256" key="1">
    <source>
        <dbReference type="ARBA" id="ARBA00005028"/>
    </source>
</evidence>
<comment type="caution">
    <text evidence="10">The sequence shown here is derived from an EMBL/GenBank/DDBJ whole genome shotgun (WGS) entry which is preliminary data.</text>
</comment>
<feature type="binding site" evidence="8">
    <location>
        <begin position="89"/>
        <end position="90"/>
    </location>
    <ligand>
        <name>beta-D-galactose</name>
        <dbReference type="ChEBI" id="CHEBI:27667"/>
    </ligand>
</feature>
<dbReference type="EMBL" id="JBJUIK010000006">
    <property type="protein sequence ID" value="KAL3525953.1"/>
    <property type="molecule type" value="Genomic_DNA"/>
</dbReference>
<dbReference type="Pfam" id="PF01263">
    <property type="entry name" value="Aldose_epim"/>
    <property type="match status" value="1"/>
</dbReference>
<reference evidence="10 11" key="1">
    <citation type="submission" date="2024-11" db="EMBL/GenBank/DDBJ databases">
        <title>A near-complete genome assembly of Cinchona calisaya.</title>
        <authorList>
            <person name="Lian D.C."/>
            <person name="Zhao X.W."/>
            <person name="Wei L."/>
        </authorList>
    </citation>
    <scope>NUCLEOTIDE SEQUENCE [LARGE SCALE GENOMIC DNA]</scope>
    <source>
        <tissue evidence="10">Nenye</tissue>
    </source>
</reference>
<protein>
    <recommendedName>
        <fullName evidence="5">Aldose 1-epimerase</fullName>
        <ecNumber evidence="5">5.1.3.3</ecNumber>
    </recommendedName>
</protein>
<comment type="pathway">
    <text evidence="1 5">Carbohydrate metabolism; hexose metabolism.</text>
</comment>
<dbReference type="InterPro" id="IPR047215">
    <property type="entry name" value="Galactose_mutarotase-like"/>
</dbReference>
<feature type="active site" description="Proton acceptor" evidence="6">
    <location>
        <position position="336"/>
    </location>
</feature>
<dbReference type="PANTHER" id="PTHR10091:SF0">
    <property type="entry name" value="GALACTOSE MUTAROTASE"/>
    <property type="match status" value="1"/>
</dbReference>
<dbReference type="InterPro" id="IPR014718">
    <property type="entry name" value="GH-type_carb-bd"/>
</dbReference>
<evidence type="ECO:0000256" key="3">
    <source>
        <dbReference type="ARBA" id="ARBA00023235"/>
    </source>
</evidence>
<dbReference type="InterPro" id="IPR008183">
    <property type="entry name" value="Aldose_1/G6P_1-epimerase"/>
</dbReference>
<dbReference type="GO" id="GO:0004034">
    <property type="term" value="F:aldose 1-epimerase activity"/>
    <property type="evidence" value="ECO:0007669"/>
    <property type="project" value="UniProtKB-EC"/>
</dbReference>
<feature type="active site" description="Proton donor" evidence="6">
    <location>
        <position position="190"/>
    </location>
</feature>
<feature type="binding site" evidence="7">
    <location>
        <position position="279"/>
    </location>
    <ligand>
        <name>beta-D-galactose</name>
        <dbReference type="ChEBI" id="CHEBI:27667"/>
    </ligand>
</feature>
<evidence type="ECO:0000256" key="4">
    <source>
        <dbReference type="ARBA" id="ARBA00023277"/>
    </source>
</evidence>
<keyword evidence="3 5" id="KW-0413">Isomerase</keyword>
<feature type="binding site" evidence="8">
    <location>
        <begin position="190"/>
        <end position="192"/>
    </location>
    <ligand>
        <name>beta-D-galactose</name>
        <dbReference type="ChEBI" id="CHEBI:27667"/>
    </ligand>
</feature>
<dbReference type="CDD" id="cd09019">
    <property type="entry name" value="galactose_mutarotase_like"/>
    <property type="match status" value="1"/>
</dbReference>
<gene>
    <name evidence="10" type="ORF">ACH5RR_014325</name>
</gene>
<dbReference type="Proteomes" id="UP001630127">
    <property type="component" value="Unassembled WGS sequence"/>
</dbReference>
<dbReference type="EC" id="5.1.3.3" evidence="5"/>
<proteinExistence type="inferred from homology"/>
<dbReference type="NCBIfam" id="NF008277">
    <property type="entry name" value="PRK11055.1"/>
    <property type="match status" value="1"/>
</dbReference>
<comment type="catalytic activity">
    <reaction evidence="5">
        <text>alpha-D-glucose = beta-D-glucose</text>
        <dbReference type="Rhea" id="RHEA:10264"/>
        <dbReference type="ChEBI" id="CHEBI:15903"/>
        <dbReference type="ChEBI" id="CHEBI:17925"/>
        <dbReference type="EC" id="5.1.3.3"/>
    </reaction>
</comment>
<dbReference type="InterPro" id="IPR011013">
    <property type="entry name" value="Gal_mutarotase_sf_dom"/>
</dbReference>
<feature type="signal peptide" evidence="9">
    <location>
        <begin position="1"/>
        <end position="22"/>
    </location>
</feature>
<dbReference type="AlphaFoldDB" id="A0ABD3A420"/>
<evidence type="ECO:0000256" key="5">
    <source>
        <dbReference type="PIRNR" id="PIRNR005096"/>
    </source>
</evidence>
<comment type="similarity">
    <text evidence="2 5">Belongs to the aldose epimerase family.</text>
</comment>
<evidence type="ECO:0000256" key="6">
    <source>
        <dbReference type="PIRSR" id="PIRSR005096-1"/>
    </source>
</evidence>
<evidence type="ECO:0000256" key="2">
    <source>
        <dbReference type="ARBA" id="ARBA00006206"/>
    </source>
</evidence>
<evidence type="ECO:0000256" key="7">
    <source>
        <dbReference type="PIRSR" id="PIRSR005096-2"/>
    </source>
</evidence>
<keyword evidence="9" id="KW-0732">Signal</keyword>
<evidence type="ECO:0000313" key="11">
    <source>
        <dbReference type="Proteomes" id="UP001630127"/>
    </source>
</evidence>
<evidence type="ECO:0000313" key="10">
    <source>
        <dbReference type="EMBL" id="KAL3525953.1"/>
    </source>
</evidence>
<sequence>MPNFSFLLCLIIATSFGIVVNGSESEAKIYVIKSGNTTLKLTNFGARIISLVIPDKNGKPTDIVLGYDCVKDYLSDTTYFGAIVGRVANRIGGAQFTLNGSHYKLDANEKQNMLHGGRKGFSQVIWEAKGWKADKEDLPVSFSYTSRDGEEGFPGNLQVKVNYFLEPNNLRVEMQARALNKSTPVNLAQHTYWNLGGHNSGDILSDEVQIFAYNFTPVKDQLIPTGEILPVNGTPYDFLKSHKIGSQINGPNGYDINYAIHRPMTKEKNQSSGCACGLDEEDWLKLAAVVYSNKTGIKMKISTSAPGLQFYTANHLKNVKGKGGYVYQAHDGYCFETQGFPDSVNHPNFPSQIVKPGEIYMHDTLYEFEVK</sequence>
<dbReference type="SUPFAM" id="SSF74650">
    <property type="entry name" value="Galactose mutarotase-like"/>
    <property type="match status" value="1"/>
</dbReference>
<keyword evidence="4 5" id="KW-0119">Carbohydrate metabolism</keyword>
<dbReference type="PIRSF" id="PIRSF005096">
    <property type="entry name" value="GALM"/>
    <property type="match status" value="1"/>
</dbReference>